<feature type="domain" description="TNFR-Cys" evidence="3">
    <location>
        <begin position="1307"/>
        <end position="1343"/>
    </location>
</feature>
<feature type="domain" description="TNFR-Cys" evidence="3">
    <location>
        <begin position="1819"/>
        <end position="1855"/>
    </location>
</feature>
<feature type="domain" description="TNFR-Cys" evidence="3">
    <location>
        <begin position="539"/>
        <end position="575"/>
    </location>
</feature>
<proteinExistence type="predicted"/>
<sequence length="2339" mass="242401">MFSDRYSIEIALVLVFATLFTLSAAGSVEFSSSTTVTPSDGEDNGKFGFSVSITGSYLFIGAPGAEKVYASVHSSGSWGTAASVTGGGDSGDLGYDVDVAASGYAVAGRPYFSGEEGKVNFYKLSSSGHSYLYGRQASDDTTYETYGYTVAMLTNNDALIGKPDDAWDYYSQGSVYHYEKDSDDEWHSESNAWLDSPEDAFYGWSVSCDRYSGTNCAIGAPGWGKLFRWTTSSPESSYELDIGKAGIGHSTAIDLTWIAAGTTSGKVYMYHYASSSWSRTTTLNPSISGFGKSLALAANYMAVGAPDSNAVYLYHVSGTLWTVTTSWTGAGSFGYDVSIWADGTGMGHIAIGAPYDNSNKGAVYVKTFVVGAGYAGSLRGSISVCNNGKYQPNTAQSTCLVCDAGYYVPASGARTAQIQCPAGTYSNGGVASCTQCPAGYYSSAGATSSAACIQATAGHKTNSDQSGQEDCPAGTYSEAGASTCIKCNNGKYQPNSVQSTCLDATPGHFVPDDGDAHIAQEDCPAGTYSGALAAVCIKCNDGKYQPDPAQASCDTADAGYYVPADGDAHTTQLVCDNGHYQPATGKATCVEADAGHFVIDDNQPHTTQDDCATGKWSVDGASGCTTATAGYKTKGDQSGQEPCPAGTFSNAGASSCTNCFNGEYSNSAASPSCTTSSVGHYVENVDTPHTAQEPCDAGKYAGTGQSSCTQATAGHKTNSDQSGQEDCPAGTYSEAGASTCIKCNNGKYQPNSVQSTCLDATPGHFVPDDGDAHIAQEDCPAGTYSGALAAVCIKCNDGKYQPDPAQASCDTADAGYYVPADGDAHTTQLVCDNGHYQPATGKATCVEADAGHFVIDDNQPHTTQDDCATGKWSVDGASGCTTATAGYKTKGDQSGQEPCPAGTFSNAGASSCTNCFNGEYSNSAASPSCTTSSVGHYVENVDTPHTAQEPCDAGKYAGTGQSSCTQATAGHKTNSDQSGQEDCPAGTYSEAGASTCIKCNNGKYQPNSVQSTCLDATPGHFVPDDGDAHIAQEDCTAGTYSGALAAVCIKCNDGKYQPDPAQASCDTADAGYYVPADGDAHTTQLVCDNGHYQPATGKATCVEADAGHFVIDDNQPHTTQDDCATGKWSVDGASGCTTATAGYKTKGDQSGQEPCPAGTFSNAGASSCTNCFNGEYSNSAASPSCTTSSVGHYVENVDTPHTAQEPCDAGKYAGTGQSSCTQATAGHKTNSDQSGQEDCPAGTYSEAGASTCIKCNNGKYQPNSVQSTCLDATPGHFVPDDGDAHIAQEDCPAGTYSGALAAVCIKCNDGKYQPDPAQASCDTADAGYYVPADGDAHTTQLVCDNGHYQPATGKATCVEADAGHFVIDDNQPHTTQDDCATGKWSVDGASGCTTATAGYKTKGDQSGQEPCPAGTFSNAGASSCTNCFNGEYSNSAASPSCTTSSVGHYVENVDTPHTAQEPCDAGKYAGTGQSSCTQATAGHKTNSDQSGQEDCPAGTYSEAGASTCIKCNNGKYQPNSVQSTCLDATPGHFVPDDGDAHIAQEDCTAGTYSGALAAVCIKCNDGKYQPDPAQASCDTADAGYYVPADGDAHTTQLVCDNGHYQPATGKATCVEADAGHFVIDDNQPHTTQDDCATGKWSVDGASGCTTATAGYKTKGDQSGQEPCPAGTFSNAGASSCTNCFNGEYSNSAASPSCTTSSVGHYVENVDTPHTAQEPCDAGKYAGTGQSSCTQATAGHKTNSDQSGQEDCPAGTYSEAGASTCIKCNNGKYQPNSVQSTCLDATPGHFVPDDGDAHIAQEDCPAGTYSGALAAVCIKCNDGKYQPDPAQASCDTADAGYYVPADGDAHTTQLVCDNGHYQPATGKATCVEADAGHFVIDDNQPHTTQDDCATGKWSVDGASGCTTATAGYKTKGDQSGQEPCPAGTFSNAGASSCTNCFNGEYSNSAASPSCTTSSVGHYVENVDTPHTAQEPCDAGKYAGTGQSSCTQATAGHKTNSDQSGQEDCPAGTYSEAGASTCIKCNNGKYQPNSVQSTCLDATPGHFVPDDGDAHIAQEDCPAGTYSGALAAVCIKCNDGKYQPDPAQASCDTADAGYYVPADGDAHTTQLVCDNGHYQPATGKATCVEADAGHFVIDDNQPHTTQDDCATGKWSVDGASGCTTATAGYKTKGRPIRSGAMPSRHLLERGRFVLHELLQRRVQQFCRIAVMHDVERGSLRRERRHAAHRAGAVRRRQVCRHRPVQLHPGDGGPQDEQRPVRPGGLPRRHILGGRRVYLHQVQQRQVPTRPRAGLVRHRRRRLLRPGRRRRAHDPARLRQRPLPACHRQGHLRRGRRRPLRY</sequence>
<dbReference type="Pfam" id="PF14312">
    <property type="entry name" value="FG-GAP_2"/>
    <property type="match status" value="1"/>
</dbReference>
<gene>
    <name evidence="4" type="ORF">J8273_0944</name>
</gene>
<dbReference type="SUPFAM" id="SSF57184">
    <property type="entry name" value="Growth factor receptor domain"/>
    <property type="match status" value="11"/>
</dbReference>
<name>A0A8J6E4P3_9EUKA</name>
<comment type="caution">
    <text evidence="4">The sequence shown here is derived from an EMBL/GenBank/DDBJ whole genome shotgun (WGS) entry which is preliminary data.</text>
</comment>
<reference evidence="4" key="1">
    <citation type="submission" date="2021-05" db="EMBL/GenBank/DDBJ databases">
        <title>A free-living protist that lacks canonical eukaryotic 1 DNA replication and segregation systems.</title>
        <authorList>
            <person name="Salas-Leiva D.E."/>
            <person name="Tromer E.C."/>
            <person name="Curtis B.A."/>
            <person name="Jerlstrom-Hultqvist J."/>
            <person name="Kolisko M."/>
            <person name="Yi Z."/>
            <person name="Salas-Leiva J.S."/>
            <person name="Gallot-Lavallee L."/>
            <person name="Kops G.J.P.L."/>
            <person name="Archibald J.M."/>
            <person name="Simpson A.G.B."/>
            <person name="Roger A.J."/>
        </authorList>
    </citation>
    <scope>NUCLEOTIDE SEQUENCE</scope>
    <source>
        <strain evidence="4">BICM</strain>
    </source>
</reference>
<dbReference type="InterPro" id="IPR001368">
    <property type="entry name" value="TNFR/NGFR_Cys_rich_reg"/>
</dbReference>
<feature type="region of interest" description="Disordered" evidence="1">
    <location>
        <begin position="2226"/>
        <end position="2267"/>
    </location>
</feature>
<protein>
    <recommendedName>
        <fullName evidence="3">TNFR-Cys domain-containing protein</fullName>
    </recommendedName>
</protein>
<dbReference type="PANTHER" id="PTHR46967:SF2">
    <property type="entry name" value="SUSHI, VON WILLEBRAND FACTOR TYPE A, EGF AND PENTRAXIN DOMAIN-CONTAINING PROTEIN 1-LIKE"/>
    <property type="match status" value="1"/>
</dbReference>
<feature type="domain" description="TNFR-Cys" evidence="3">
    <location>
        <begin position="1051"/>
        <end position="1087"/>
    </location>
</feature>
<dbReference type="SMART" id="SM00208">
    <property type="entry name" value="TNFR"/>
    <property type="match status" value="14"/>
</dbReference>
<keyword evidence="2" id="KW-0732">Signal</keyword>
<feature type="domain" description="TNFR-Cys" evidence="3">
    <location>
        <begin position="643"/>
        <end position="673"/>
    </location>
</feature>
<dbReference type="InterPro" id="IPR011641">
    <property type="entry name" value="Tyr-kin_ephrin_A/B_rcpt-like"/>
</dbReference>
<evidence type="ECO:0000259" key="3">
    <source>
        <dbReference type="SMART" id="SM00208"/>
    </source>
</evidence>
<feature type="region of interest" description="Disordered" evidence="1">
    <location>
        <begin position="2301"/>
        <end position="2339"/>
    </location>
</feature>
<evidence type="ECO:0000256" key="2">
    <source>
        <dbReference type="SAM" id="SignalP"/>
    </source>
</evidence>
<evidence type="ECO:0000313" key="5">
    <source>
        <dbReference type="Proteomes" id="UP000717585"/>
    </source>
</evidence>
<feature type="compositionally biased region" description="Basic residues" evidence="1">
    <location>
        <begin position="2325"/>
        <end position="2339"/>
    </location>
</feature>
<feature type="domain" description="TNFR-Cys" evidence="3">
    <location>
        <begin position="2075"/>
        <end position="2111"/>
    </location>
</feature>
<dbReference type="OrthoDB" id="418286at2759"/>
<feature type="domain" description="TNFR-Cys" evidence="3">
    <location>
        <begin position="1563"/>
        <end position="1599"/>
    </location>
</feature>
<dbReference type="PANTHER" id="PTHR46967">
    <property type="entry name" value="INSULIN-LIKE GROWTH FACTOR BINDING PROTEIN,N-TERMINAL"/>
    <property type="match status" value="1"/>
</dbReference>
<feature type="compositionally biased region" description="Basic residues" evidence="1">
    <location>
        <begin position="2226"/>
        <end position="2242"/>
    </location>
</feature>
<feature type="domain" description="TNFR-Cys" evidence="3">
    <location>
        <begin position="1155"/>
        <end position="1185"/>
    </location>
</feature>
<feature type="signal peptide" evidence="2">
    <location>
        <begin position="1"/>
        <end position="25"/>
    </location>
</feature>
<dbReference type="InterPro" id="IPR013517">
    <property type="entry name" value="FG-GAP"/>
</dbReference>
<dbReference type="InterPro" id="IPR009030">
    <property type="entry name" value="Growth_fac_rcpt_cys_sf"/>
</dbReference>
<feature type="domain" description="TNFR-Cys" evidence="3">
    <location>
        <begin position="899"/>
        <end position="929"/>
    </location>
</feature>
<evidence type="ECO:0000313" key="4">
    <source>
        <dbReference type="EMBL" id="KAG9397448.1"/>
    </source>
</evidence>
<dbReference type="Proteomes" id="UP000717585">
    <property type="component" value="Unassembled WGS sequence"/>
</dbReference>
<dbReference type="Gene3D" id="2.10.50.10">
    <property type="entry name" value="Tumor Necrosis Factor Receptor, subunit A, domain 2"/>
    <property type="match status" value="10"/>
</dbReference>
<accession>A0A8J6E4P3</accession>
<evidence type="ECO:0000256" key="1">
    <source>
        <dbReference type="SAM" id="MobiDB-lite"/>
    </source>
</evidence>
<dbReference type="SMART" id="SM01411">
    <property type="entry name" value="Ephrin_rec_like"/>
    <property type="match status" value="28"/>
</dbReference>
<dbReference type="Pfam" id="PF07699">
    <property type="entry name" value="Ephrin_rec_like"/>
    <property type="match status" value="7"/>
</dbReference>
<feature type="domain" description="TNFR-Cys" evidence="3">
    <location>
        <begin position="1667"/>
        <end position="1697"/>
    </location>
</feature>
<feature type="domain" description="TNFR-Cys" evidence="3">
    <location>
        <begin position="1411"/>
        <end position="1441"/>
    </location>
</feature>
<dbReference type="EMBL" id="JAHDYR010000002">
    <property type="protein sequence ID" value="KAG9397448.1"/>
    <property type="molecule type" value="Genomic_DNA"/>
</dbReference>
<organism evidence="4 5">
    <name type="scientific">Carpediemonas membranifera</name>
    <dbReference type="NCBI Taxonomy" id="201153"/>
    <lineage>
        <taxon>Eukaryota</taxon>
        <taxon>Metamonada</taxon>
        <taxon>Carpediemonas-like organisms</taxon>
        <taxon>Carpediemonas</taxon>
    </lineage>
</organism>
<keyword evidence="5" id="KW-1185">Reference proteome</keyword>
<feature type="domain" description="TNFR-Cys" evidence="3">
    <location>
        <begin position="795"/>
        <end position="831"/>
    </location>
</feature>
<feature type="domain" description="TNFR-Cys" evidence="3">
    <location>
        <begin position="420"/>
        <end position="452"/>
    </location>
</feature>
<feature type="chain" id="PRO_5035329535" description="TNFR-Cys domain-containing protein" evidence="2">
    <location>
        <begin position="26"/>
        <end position="2339"/>
    </location>
</feature>
<feature type="domain" description="TNFR-Cys" evidence="3">
    <location>
        <begin position="1923"/>
        <end position="1953"/>
    </location>
</feature>